<evidence type="ECO:0008006" key="10">
    <source>
        <dbReference type="Google" id="ProtNLM"/>
    </source>
</evidence>
<dbReference type="GO" id="GO:0060828">
    <property type="term" value="P:regulation of canonical Wnt signaling pathway"/>
    <property type="evidence" value="ECO:0007669"/>
    <property type="project" value="TreeGrafter"/>
</dbReference>
<dbReference type="InterPro" id="IPR019003">
    <property type="entry name" value="AMER"/>
</dbReference>
<dbReference type="GO" id="GO:0008013">
    <property type="term" value="F:beta-catenin binding"/>
    <property type="evidence" value="ECO:0007669"/>
    <property type="project" value="TreeGrafter"/>
</dbReference>
<feature type="compositionally biased region" description="Polar residues" evidence="7">
    <location>
        <begin position="501"/>
        <end position="512"/>
    </location>
</feature>
<sequence length="871" mass="96921">MELIRGKTFIKSYGQNPVENVPSYGVKVKINAGSKGHLNDCTMKKNELNTRGMSSTKVMNGERNTLHGKSITKSKTHDCVTIEHKPEKDCLETGKNILSSSISFPGIDYRKKNESNVIGSSAYQQHIIDYRNFVPQMPFVPSVAKSLPRKRISLKRSRRGLKDIFSLKKNKQQDILVSENEKLGSLPFEIKKGQRDGRQHLTPTEEMYSDELLTHELSDNEMHIDSVGSCHLLCEDVASLKSFDSFTGCGEIFADESTAYIDMDKSKDGPKVMFITKAYPQGSNFQGGVEQLASPAKSEKIDFSRLSGQANSSERVSCPNSLFDTVLLEKSNNGISKESLVASRDQLSNSAYNDLVSSSENATDAGSPVSTSDEGYYDSFSPGTDDDKKYMGTTRPLPRDSYSGDALYELFCDSEDNKPSPVQDCVKSSRSDHSEHPASVYSFFVGSEENMASQPDNDLFRDGIPQSSWKGKECFLKLCDTELSLTMGLVNWLKKNGKFSESQDTNTSFSPNHTEKQGDNNSKSVFLSRESNNVNKENQLTEDWQPYDRGCSSNAYLANDPECPQKNATLAEHADEFSNSILQYHQSPPMSGLLSKDLVSLLKTLCNGGKYRMDASNQYMSRLTNIGSMHLLSSINKLLSSKQDNLPCLDPQYLRNCVSPLLLGNDKNLIQLMEQCTTQVASMHINPGDKQMDQEHNLHIESIPQQHELSDKVTHSMETSKGKSEQTLPHPVLSFTPELSNTYLETGDTGDAKVETKTSYELVNNSKSSSDSSEKQSKDCINEEHAKTIFTKGSKPQWFNRRTNFLPLFGTRCSSVMSHCPSTLYKVCNTGETIIFLNASNKCNDTFCNIDDLSKDYNTTTGPSGNKIDKI</sequence>
<dbReference type="PANTHER" id="PTHR22237">
    <property type="entry name" value="APC MEMBRANE RECRUITMENT PROTEIN 2-RELATED"/>
    <property type="match status" value="1"/>
</dbReference>
<comment type="subcellular location">
    <subcellularLocation>
        <location evidence="1">Cell membrane</location>
        <topology evidence="1">Peripheral membrane protein</topology>
    </subcellularLocation>
</comment>
<feature type="compositionally biased region" description="Polar residues" evidence="7">
    <location>
        <begin position="355"/>
        <end position="373"/>
    </location>
</feature>
<dbReference type="Proteomes" id="UP000694569">
    <property type="component" value="Unplaced"/>
</dbReference>
<dbReference type="GO" id="GO:0005546">
    <property type="term" value="F:phosphatidylinositol-4,5-bisphosphate binding"/>
    <property type="evidence" value="ECO:0007669"/>
    <property type="project" value="TreeGrafter"/>
</dbReference>
<dbReference type="Pfam" id="PF09422">
    <property type="entry name" value="AMER"/>
    <property type="match status" value="1"/>
</dbReference>
<dbReference type="OrthoDB" id="9412224at2759"/>
<feature type="region of interest" description="Disordered" evidence="7">
    <location>
        <begin position="355"/>
        <end position="397"/>
    </location>
</feature>
<evidence type="ECO:0000256" key="7">
    <source>
        <dbReference type="SAM" id="MobiDB-lite"/>
    </source>
</evidence>
<evidence type="ECO:0000256" key="3">
    <source>
        <dbReference type="ARBA" id="ARBA00022475"/>
    </source>
</evidence>
<feature type="region of interest" description="Disordered" evidence="7">
    <location>
        <begin position="501"/>
        <end position="523"/>
    </location>
</feature>
<keyword evidence="3" id="KW-1003">Cell membrane</keyword>
<feature type="region of interest" description="Disordered" evidence="7">
    <location>
        <begin position="415"/>
        <end position="434"/>
    </location>
</feature>
<keyword evidence="5" id="KW-0446">Lipid-binding</keyword>
<protein>
    <recommendedName>
        <fullName evidence="10">APC membrane recruitment protein 3</fullName>
    </recommendedName>
</protein>
<comment type="similarity">
    <text evidence="2">Belongs to the Amer family.</text>
</comment>
<evidence type="ECO:0000313" key="9">
    <source>
        <dbReference type="Proteomes" id="UP000694569"/>
    </source>
</evidence>
<evidence type="ECO:0000256" key="4">
    <source>
        <dbReference type="ARBA" id="ARBA00022687"/>
    </source>
</evidence>
<evidence type="ECO:0000256" key="2">
    <source>
        <dbReference type="ARBA" id="ARBA00007750"/>
    </source>
</evidence>
<reference evidence="8" key="2">
    <citation type="submission" date="2025-09" db="UniProtKB">
        <authorList>
            <consortium name="Ensembl"/>
        </authorList>
    </citation>
    <scope>IDENTIFICATION</scope>
</reference>
<keyword evidence="6" id="KW-0472">Membrane</keyword>
<proteinExistence type="inferred from homology"/>
<evidence type="ECO:0000256" key="1">
    <source>
        <dbReference type="ARBA" id="ARBA00004202"/>
    </source>
</evidence>
<dbReference type="AlphaFoldDB" id="A0A8C5M8B2"/>
<keyword evidence="9" id="KW-1185">Reference proteome</keyword>
<name>A0A8C5M8B2_9ANUR</name>
<feature type="compositionally biased region" description="Basic and acidic residues" evidence="7">
    <location>
        <begin position="708"/>
        <end position="724"/>
    </location>
</feature>
<dbReference type="GO" id="GO:0016055">
    <property type="term" value="P:Wnt signaling pathway"/>
    <property type="evidence" value="ECO:0007669"/>
    <property type="project" value="UniProtKB-KW"/>
</dbReference>
<feature type="region of interest" description="Disordered" evidence="7">
    <location>
        <begin position="705"/>
        <end position="733"/>
    </location>
</feature>
<dbReference type="GeneTree" id="ENSGT00530000063529"/>
<reference evidence="8" key="1">
    <citation type="submission" date="2025-08" db="UniProtKB">
        <authorList>
            <consortium name="Ensembl"/>
        </authorList>
    </citation>
    <scope>IDENTIFICATION</scope>
</reference>
<dbReference type="PANTHER" id="PTHR22237:SF2">
    <property type="entry name" value="APC MEMBRANE RECRUITMENT PROTEIN 3"/>
    <property type="match status" value="1"/>
</dbReference>
<dbReference type="Ensembl" id="ENSLLET00000009732.1">
    <property type="protein sequence ID" value="ENSLLEP00000009374.1"/>
    <property type="gene ID" value="ENSLLEG00000005981.1"/>
</dbReference>
<organism evidence="8 9">
    <name type="scientific">Leptobrachium leishanense</name>
    <name type="common">Leishan spiny toad</name>
    <dbReference type="NCBI Taxonomy" id="445787"/>
    <lineage>
        <taxon>Eukaryota</taxon>
        <taxon>Metazoa</taxon>
        <taxon>Chordata</taxon>
        <taxon>Craniata</taxon>
        <taxon>Vertebrata</taxon>
        <taxon>Euteleostomi</taxon>
        <taxon>Amphibia</taxon>
        <taxon>Batrachia</taxon>
        <taxon>Anura</taxon>
        <taxon>Pelobatoidea</taxon>
        <taxon>Megophryidae</taxon>
        <taxon>Leptobrachium</taxon>
    </lineage>
</organism>
<dbReference type="GO" id="GO:0005886">
    <property type="term" value="C:plasma membrane"/>
    <property type="evidence" value="ECO:0007669"/>
    <property type="project" value="UniProtKB-SubCell"/>
</dbReference>
<evidence type="ECO:0000313" key="8">
    <source>
        <dbReference type="Ensembl" id="ENSLLEP00000009374.1"/>
    </source>
</evidence>
<accession>A0A8C5M8B2</accession>
<keyword evidence="4" id="KW-0879">Wnt signaling pathway</keyword>
<evidence type="ECO:0000256" key="6">
    <source>
        <dbReference type="ARBA" id="ARBA00023136"/>
    </source>
</evidence>
<evidence type="ECO:0000256" key="5">
    <source>
        <dbReference type="ARBA" id="ARBA00023121"/>
    </source>
</evidence>